<keyword evidence="1" id="KW-1185">Reference proteome</keyword>
<evidence type="ECO:0000313" key="1">
    <source>
        <dbReference type="Proteomes" id="UP000887565"/>
    </source>
</evidence>
<proteinExistence type="predicted"/>
<name>A0A915I9X9_ROMCU</name>
<dbReference type="Proteomes" id="UP000887565">
    <property type="component" value="Unplaced"/>
</dbReference>
<evidence type="ECO:0000313" key="2">
    <source>
        <dbReference type="WBParaSite" id="nRc.2.0.1.t10980-RA"/>
    </source>
</evidence>
<dbReference type="WBParaSite" id="nRc.2.0.1.t10980-RA">
    <property type="protein sequence ID" value="nRc.2.0.1.t10980-RA"/>
    <property type="gene ID" value="nRc.2.0.1.g10980"/>
</dbReference>
<reference evidence="2" key="1">
    <citation type="submission" date="2022-11" db="UniProtKB">
        <authorList>
            <consortium name="WormBaseParasite"/>
        </authorList>
    </citation>
    <scope>IDENTIFICATION</scope>
</reference>
<sequence>MGIANQRQRPAFLPDDISANIVCMMPNRRGGIGCKNLTGAKTAGAETAAAKVVALKRLFPMRKCY</sequence>
<protein>
    <submittedName>
        <fullName evidence="2">Uncharacterized protein</fullName>
    </submittedName>
</protein>
<accession>A0A915I9X9</accession>
<dbReference type="AlphaFoldDB" id="A0A915I9X9"/>
<organism evidence="1 2">
    <name type="scientific">Romanomermis culicivorax</name>
    <name type="common">Nematode worm</name>
    <dbReference type="NCBI Taxonomy" id="13658"/>
    <lineage>
        <taxon>Eukaryota</taxon>
        <taxon>Metazoa</taxon>
        <taxon>Ecdysozoa</taxon>
        <taxon>Nematoda</taxon>
        <taxon>Enoplea</taxon>
        <taxon>Dorylaimia</taxon>
        <taxon>Mermithida</taxon>
        <taxon>Mermithoidea</taxon>
        <taxon>Mermithidae</taxon>
        <taxon>Romanomermis</taxon>
    </lineage>
</organism>